<evidence type="ECO:0000256" key="3">
    <source>
        <dbReference type="ARBA" id="ARBA00022692"/>
    </source>
</evidence>
<reference evidence="12 13" key="1">
    <citation type="submission" date="2023-07" db="EMBL/GenBank/DDBJ databases">
        <title>Sorghum-associated microbial communities from plants grown in Nebraska, USA.</title>
        <authorList>
            <person name="Schachtman D."/>
        </authorList>
    </citation>
    <scope>NUCLEOTIDE SEQUENCE [LARGE SCALE GENOMIC DNA]</scope>
    <source>
        <strain evidence="12 13">BE240</strain>
    </source>
</reference>
<comment type="caution">
    <text evidence="12">The sequence shown here is derived from an EMBL/GenBank/DDBJ whole genome shotgun (WGS) entry which is preliminary data.</text>
</comment>
<comment type="subcellular location">
    <subcellularLocation>
        <location evidence="1">Endomembrane system</location>
        <topology evidence="1">Multi-pass membrane protein</topology>
    </subcellularLocation>
    <subcellularLocation>
        <location evidence="8">Membrane</location>
        <topology evidence="8">Multi-pass membrane protein</topology>
    </subcellularLocation>
</comment>
<feature type="transmembrane region" description="Helical" evidence="9">
    <location>
        <begin position="403"/>
        <end position="424"/>
    </location>
</feature>
<keyword evidence="3 8" id="KW-0812">Transmembrane</keyword>
<feature type="transmembrane region" description="Helical" evidence="9">
    <location>
        <begin position="6"/>
        <end position="22"/>
    </location>
</feature>
<evidence type="ECO:0000259" key="10">
    <source>
        <dbReference type="Pfam" id="PF00361"/>
    </source>
</evidence>
<feature type="domain" description="NADH:ubiquinone oxidoreductase chain 4 N-terminal" evidence="11">
    <location>
        <begin position="61"/>
        <end position="121"/>
    </location>
</feature>
<dbReference type="InterPro" id="IPR001750">
    <property type="entry name" value="ND/Mrp_TM"/>
</dbReference>
<evidence type="ECO:0000256" key="5">
    <source>
        <dbReference type="ARBA" id="ARBA00022989"/>
    </source>
</evidence>
<accession>A0ABU1VI30</accession>
<evidence type="ECO:0000313" key="13">
    <source>
        <dbReference type="Proteomes" id="UP001265550"/>
    </source>
</evidence>
<feature type="transmembrane region" description="Helical" evidence="9">
    <location>
        <begin position="331"/>
        <end position="349"/>
    </location>
</feature>
<evidence type="ECO:0000256" key="8">
    <source>
        <dbReference type="RuleBase" id="RU000320"/>
    </source>
</evidence>
<feature type="transmembrane region" description="Helical" evidence="9">
    <location>
        <begin position="272"/>
        <end position="293"/>
    </location>
</feature>
<organism evidence="12 13">
    <name type="scientific">Hydrogenophaga laconesensis</name>
    <dbReference type="NCBI Taxonomy" id="1805971"/>
    <lineage>
        <taxon>Bacteria</taxon>
        <taxon>Pseudomonadati</taxon>
        <taxon>Pseudomonadota</taxon>
        <taxon>Betaproteobacteria</taxon>
        <taxon>Burkholderiales</taxon>
        <taxon>Comamonadaceae</taxon>
        <taxon>Hydrogenophaga</taxon>
    </lineage>
</organism>
<gene>
    <name evidence="12" type="ORF">J2X09_004912</name>
</gene>
<evidence type="ECO:0000259" key="11">
    <source>
        <dbReference type="Pfam" id="PF01059"/>
    </source>
</evidence>
<feature type="transmembrane region" description="Helical" evidence="9">
    <location>
        <begin position="240"/>
        <end position="260"/>
    </location>
</feature>
<keyword evidence="7 9" id="KW-0472">Membrane</keyword>
<dbReference type="EMBL" id="JAVDWE010000019">
    <property type="protein sequence ID" value="MDR7097139.1"/>
    <property type="molecule type" value="Genomic_DNA"/>
</dbReference>
<dbReference type="NCBIfam" id="TIGR01972">
    <property type="entry name" value="NDH_I_M"/>
    <property type="match status" value="1"/>
</dbReference>
<dbReference type="InterPro" id="IPR010227">
    <property type="entry name" value="NADH_Q_OxRdtase_chainM/4"/>
</dbReference>
<feature type="transmembrane region" description="Helical" evidence="9">
    <location>
        <begin position="109"/>
        <end position="127"/>
    </location>
</feature>
<evidence type="ECO:0000313" key="12">
    <source>
        <dbReference type="EMBL" id="MDR7097139.1"/>
    </source>
</evidence>
<dbReference type="InterPro" id="IPR000260">
    <property type="entry name" value="NADH4_N"/>
</dbReference>
<feature type="transmembrane region" description="Helical" evidence="9">
    <location>
        <begin position="300"/>
        <end position="319"/>
    </location>
</feature>
<keyword evidence="6" id="KW-0520">NAD</keyword>
<feature type="transmembrane region" description="Helical" evidence="9">
    <location>
        <begin position="370"/>
        <end position="391"/>
    </location>
</feature>
<evidence type="ECO:0000256" key="7">
    <source>
        <dbReference type="ARBA" id="ARBA00023136"/>
    </source>
</evidence>
<feature type="domain" description="NADH:quinone oxidoreductase/Mrp antiporter transmembrane" evidence="10">
    <location>
        <begin position="129"/>
        <end position="413"/>
    </location>
</feature>
<dbReference type="PANTHER" id="PTHR43507">
    <property type="entry name" value="NADH-UBIQUINONE OXIDOREDUCTASE CHAIN 4"/>
    <property type="match status" value="1"/>
</dbReference>
<sequence>MGLLSLAIWTPIFFGAVLLALGRDDQAHVVRWIALVGAIASLAVTVPLYTGFELGTAAMQFVEKRAWIENFNVHYHLGVDGISLWLVLLTAFINVVVVVASWESITSRVNQYMGAFLILSGLMIGVFSAQDAMLFYVFFEATLIPMYLIIGIWGGPNKIYAAFKFFLYTLLGSLLMLVALIYLYTQSGGSFALADWYKLPIGGTAQTLLFFAFFAAFAVKVPMWPVHTWLPDVHVEAPTGGSAVLAAIMLKLGAYGFLRFSLPILPDASHEWAWLMITLSLIAVIYVGLVAMVQQDMKKLVAYSSVAHMGFVTLGFFIFSDLGVSGAIVQMIAHGFVSAAMFLGIGVLYDRVHSREIADYGGVVNTMPKFAAFALLFTMANCGLPGTAGFVGEWMVIIAAVKANFWIGLLAASALIFGAAYSLWMYKRVYLGSVGNDNVKALVDINGREFLVLAVLGLAVLYMGVYPKPFTDVMDASVAELLRHVAISKLN</sequence>
<keyword evidence="13" id="KW-1185">Reference proteome</keyword>
<feature type="transmembrane region" description="Helical" evidence="9">
    <location>
        <begin position="29"/>
        <end position="49"/>
    </location>
</feature>
<feature type="transmembrane region" description="Helical" evidence="9">
    <location>
        <begin position="82"/>
        <end position="102"/>
    </location>
</feature>
<evidence type="ECO:0000256" key="9">
    <source>
        <dbReference type="SAM" id="Phobius"/>
    </source>
</evidence>
<feature type="transmembrane region" description="Helical" evidence="9">
    <location>
        <begin position="165"/>
        <end position="184"/>
    </location>
</feature>
<comment type="similarity">
    <text evidence="2">Belongs to the complex I subunit 4 family.</text>
</comment>
<dbReference type="Pfam" id="PF01059">
    <property type="entry name" value="Oxidored_q5_N"/>
    <property type="match status" value="1"/>
</dbReference>
<dbReference type="InterPro" id="IPR003918">
    <property type="entry name" value="NADH_UbQ_OxRdtase"/>
</dbReference>
<proteinExistence type="inferred from homology"/>
<name>A0ABU1VI30_9BURK</name>
<evidence type="ECO:0000256" key="4">
    <source>
        <dbReference type="ARBA" id="ARBA00022967"/>
    </source>
</evidence>
<dbReference type="NCBIfam" id="NF004499">
    <property type="entry name" value="PRK05846.1-3"/>
    <property type="match status" value="1"/>
</dbReference>
<evidence type="ECO:0000256" key="1">
    <source>
        <dbReference type="ARBA" id="ARBA00004127"/>
    </source>
</evidence>
<evidence type="ECO:0000256" key="6">
    <source>
        <dbReference type="ARBA" id="ARBA00023027"/>
    </source>
</evidence>
<feature type="transmembrane region" description="Helical" evidence="9">
    <location>
        <begin position="133"/>
        <end position="153"/>
    </location>
</feature>
<feature type="transmembrane region" description="Helical" evidence="9">
    <location>
        <begin position="445"/>
        <end position="465"/>
    </location>
</feature>
<dbReference type="PANTHER" id="PTHR43507:SF1">
    <property type="entry name" value="NADH-UBIQUINONE OXIDOREDUCTASE CHAIN 4"/>
    <property type="match status" value="1"/>
</dbReference>
<keyword evidence="5 9" id="KW-1133">Transmembrane helix</keyword>
<dbReference type="RefSeq" id="WP_204735473.1">
    <property type="nucleotide sequence ID" value="NZ_JAVDWE010000019.1"/>
</dbReference>
<keyword evidence="4" id="KW-1278">Translocase</keyword>
<evidence type="ECO:0000256" key="2">
    <source>
        <dbReference type="ARBA" id="ARBA00009025"/>
    </source>
</evidence>
<feature type="transmembrane region" description="Helical" evidence="9">
    <location>
        <begin position="196"/>
        <end position="219"/>
    </location>
</feature>
<protein>
    <submittedName>
        <fullName evidence="12">NADH-quinone oxidoreductase subunit M</fullName>
    </submittedName>
</protein>
<dbReference type="Pfam" id="PF00361">
    <property type="entry name" value="Proton_antipo_M"/>
    <property type="match status" value="1"/>
</dbReference>
<dbReference type="PRINTS" id="PR01437">
    <property type="entry name" value="NUOXDRDTASE4"/>
</dbReference>
<dbReference type="NCBIfam" id="NF004501">
    <property type="entry name" value="PRK05846.1-5"/>
    <property type="match status" value="1"/>
</dbReference>
<dbReference type="Proteomes" id="UP001265550">
    <property type="component" value="Unassembled WGS sequence"/>
</dbReference>